<evidence type="ECO:0000313" key="22">
    <source>
        <dbReference type="EMBL" id="MBZ3879690.1"/>
    </source>
</evidence>
<dbReference type="AlphaFoldDB" id="A0AA41SZX0"/>
<dbReference type="InterPro" id="IPR007084">
    <property type="entry name" value="BRICHOS_dom"/>
</dbReference>
<keyword evidence="8" id="KW-0904">Protein phosphatase</keyword>
<dbReference type="PANTHER" id="PTHR19288:SF92">
    <property type="entry name" value="GLYCEROL-3-PHOSPHATE PHOSPHATASE"/>
    <property type="match status" value="1"/>
</dbReference>
<keyword evidence="7" id="KW-0460">Magnesium</keyword>
<evidence type="ECO:0000256" key="15">
    <source>
        <dbReference type="ARBA" id="ARBA00048354"/>
    </source>
</evidence>
<keyword evidence="6" id="KW-0378">Hydrolase</keyword>
<dbReference type="GO" id="GO:0046872">
    <property type="term" value="F:metal ion binding"/>
    <property type="evidence" value="ECO:0007669"/>
    <property type="project" value="UniProtKB-KW"/>
</dbReference>
<evidence type="ECO:0000256" key="2">
    <source>
        <dbReference type="ARBA" id="ARBA00006171"/>
    </source>
</evidence>
<dbReference type="SMART" id="SM01039">
    <property type="entry name" value="BRICHOS"/>
    <property type="match status" value="1"/>
</dbReference>
<keyword evidence="20" id="KW-0812">Transmembrane</keyword>
<comment type="catalytic activity">
    <reaction evidence="17">
        <text>O-phospho-L-tyrosyl-[protein] + H2O = L-tyrosyl-[protein] + phosphate</text>
        <dbReference type="Rhea" id="RHEA:10684"/>
        <dbReference type="Rhea" id="RHEA-COMP:10136"/>
        <dbReference type="Rhea" id="RHEA-COMP:20101"/>
        <dbReference type="ChEBI" id="CHEBI:15377"/>
        <dbReference type="ChEBI" id="CHEBI:43474"/>
        <dbReference type="ChEBI" id="CHEBI:46858"/>
        <dbReference type="ChEBI" id="CHEBI:61978"/>
        <dbReference type="EC" id="3.1.3.48"/>
    </reaction>
</comment>
<evidence type="ECO:0000256" key="20">
    <source>
        <dbReference type="SAM" id="Phobius"/>
    </source>
</evidence>
<dbReference type="GO" id="GO:0043136">
    <property type="term" value="F:sn-glycerol 3-phosphatase activity"/>
    <property type="evidence" value="ECO:0007669"/>
    <property type="project" value="TreeGrafter"/>
</dbReference>
<feature type="transmembrane region" description="Helical" evidence="20">
    <location>
        <begin position="608"/>
        <end position="630"/>
    </location>
</feature>
<evidence type="ECO:0000256" key="11">
    <source>
        <dbReference type="ARBA" id="ARBA00038981"/>
    </source>
</evidence>
<sequence length="632" mass="67055">MAYRLPASGLGGWSRAPSARGRRGRIGAGSGQWAARARRGANERAGGGADAAAGGCKERPVAAAAAAGDGGGRRRAAMAKAEASGDDARCVRLSAERAQALLADVDTLLFDCDGVLWRGETAVPGAPETLRALRARGKRLGFITNNSSKTRAAYAEKLQRLGFGGPVGPGAGLEVFGTAYCTALYLRQRLAGAPAPKAYVLGSPALAAELEAVGVASVGVGPEPLRGEGPADWLAAPLEADVGAVVVGFDPHFSYMKLTKAVRYLQQPGCLLVGTNMDNRLPLEKGHFIAGTGCLVRAVEMAAQRQADIIGKPSRFIFDCVSQEYGINPERTVMVGDRLDTDILLGVTCGLKTILTLTGVSTLEDVKNNQESDCVSKKKMVPDFYVDSIADLLPALQGLLTFSSLLSNSATFAGSPKVAAVLLQVKTKPCHWGWRTAGLLLLLLALATAGAVAGGLLGFAHSPSKPLQMLRLTFPSPQVPWSNQTTIVDMAHNMATIIVTPPQSNHSWAVLFDGQSGCICYRPAEHRACFLRLMEARDRETLQLLLNTSRAQGPLSPDHDTHHAQELLAVLGSHTVDPAQVGASVQHLCAKTPIYWARQAKGPQRQRLIYLCIDICFPSNICVSVCFYYLPD</sequence>
<keyword evidence="5" id="KW-0479">Metal-binding</keyword>
<dbReference type="CDD" id="cd07510">
    <property type="entry name" value="HAD_Pase_UmpH-like"/>
    <property type="match status" value="1"/>
</dbReference>
<dbReference type="EC" id="3.1.3.21" evidence="11"/>
<keyword evidence="23" id="KW-1185">Reference proteome</keyword>
<comment type="caution">
    <text evidence="22">The sequence shown here is derived from an EMBL/GenBank/DDBJ whole genome shotgun (WGS) entry which is preliminary data.</text>
</comment>
<evidence type="ECO:0000256" key="7">
    <source>
        <dbReference type="ARBA" id="ARBA00022842"/>
    </source>
</evidence>
<dbReference type="NCBIfam" id="TIGR01460">
    <property type="entry name" value="HAD-SF-IIA"/>
    <property type="match status" value="1"/>
</dbReference>
<dbReference type="SUPFAM" id="SSF56784">
    <property type="entry name" value="HAD-like"/>
    <property type="match status" value="1"/>
</dbReference>
<evidence type="ECO:0000256" key="18">
    <source>
        <dbReference type="ARBA" id="ARBA00057228"/>
    </source>
</evidence>
<dbReference type="PANTHER" id="PTHR19288">
    <property type="entry name" value="4-NITROPHENYLPHOSPHATASE-RELATED"/>
    <property type="match status" value="1"/>
</dbReference>
<name>A0AA41SZX0_SCICA</name>
<dbReference type="PROSITE" id="PS50869">
    <property type="entry name" value="BRICHOS"/>
    <property type="match status" value="1"/>
</dbReference>
<comment type="cofactor">
    <cofactor evidence="1">
        <name>Mg(2+)</name>
        <dbReference type="ChEBI" id="CHEBI:18420"/>
    </cofactor>
</comment>
<dbReference type="EC" id="3.1.3.48" evidence="4"/>
<dbReference type="InterPro" id="IPR006349">
    <property type="entry name" value="PGP_euk"/>
</dbReference>
<dbReference type="InterPro" id="IPR023214">
    <property type="entry name" value="HAD_sf"/>
</dbReference>
<evidence type="ECO:0000256" key="13">
    <source>
        <dbReference type="ARBA" id="ARBA00042278"/>
    </source>
</evidence>
<feature type="region of interest" description="Disordered" evidence="19">
    <location>
        <begin position="1"/>
        <end position="34"/>
    </location>
</feature>
<evidence type="ECO:0000256" key="3">
    <source>
        <dbReference type="ARBA" id="ARBA00011738"/>
    </source>
</evidence>
<dbReference type="Pfam" id="PF04089">
    <property type="entry name" value="BRICHOS"/>
    <property type="match status" value="1"/>
</dbReference>
<comment type="catalytic activity">
    <reaction evidence="15">
        <text>sn-glycerol 3-phosphate + H2O = glycerol + phosphate</text>
        <dbReference type="Rhea" id="RHEA:66372"/>
        <dbReference type="ChEBI" id="CHEBI:15377"/>
        <dbReference type="ChEBI" id="CHEBI:17754"/>
        <dbReference type="ChEBI" id="CHEBI:43474"/>
        <dbReference type="ChEBI" id="CHEBI:57597"/>
        <dbReference type="EC" id="3.1.3.21"/>
    </reaction>
</comment>
<reference evidence="22" key="1">
    <citation type="submission" date="2020-03" db="EMBL/GenBank/DDBJ databases">
        <title>Studies in the Genomics of Life Span.</title>
        <authorList>
            <person name="Glass D."/>
        </authorList>
    </citation>
    <scope>NUCLEOTIDE SEQUENCE</scope>
    <source>
        <strain evidence="22">SUZIE</strain>
        <tissue evidence="22">Muscle</tissue>
    </source>
</reference>
<keyword evidence="20" id="KW-0472">Membrane</keyword>
<dbReference type="EMBL" id="JAATJV010367800">
    <property type="protein sequence ID" value="MBZ3879690.1"/>
    <property type="molecule type" value="Genomic_DNA"/>
</dbReference>
<evidence type="ECO:0000256" key="10">
    <source>
        <dbReference type="ARBA" id="ARBA00023277"/>
    </source>
</evidence>
<dbReference type="FunFam" id="3.30.390.150:FF:000002">
    <property type="entry name" value="BRICHOS domain containing 5"/>
    <property type="match status" value="1"/>
</dbReference>
<proteinExistence type="inferred from homology"/>
<dbReference type="Gene3D" id="3.30.390.150">
    <property type="match status" value="1"/>
</dbReference>
<evidence type="ECO:0000256" key="17">
    <source>
        <dbReference type="ARBA" id="ARBA00051722"/>
    </source>
</evidence>
<protein>
    <recommendedName>
        <fullName evidence="12">Glycerol-3-phosphate phosphatase</fullName>
        <ecNumber evidence="11">3.1.3.21</ecNumber>
        <ecNumber evidence="4">3.1.3.48</ecNumber>
    </recommendedName>
    <alternativeName>
        <fullName evidence="14">Aspartate-based ubiquitous Mg(2+)-dependent phosphatase</fullName>
    </alternativeName>
    <alternativeName>
        <fullName evidence="13">Phosphoglycolate phosphatase</fullName>
    </alternativeName>
</protein>
<evidence type="ECO:0000256" key="1">
    <source>
        <dbReference type="ARBA" id="ARBA00001946"/>
    </source>
</evidence>
<evidence type="ECO:0000256" key="16">
    <source>
        <dbReference type="ARBA" id="ARBA00049369"/>
    </source>
</evidence>
<evidence type="ECO:0000256" key="4">
    <source>
        <dbReference type="ARBA" id="ARBA00013064"/>
    </source>
</evidence>
<organism evidence="22 23">
    <name type="scientific">Sciurus carolinensis</name>
    <name type="common">Eastern gray squirrel</name>
    <dbReference type="NCBI Taxonomy" id="30640"/>
    <lineage>
        <taxon>Eukaryota</taxon>
        <taxon>Metazoa</taxon>
        <taxon>Chordata</taxon>
        <taxon>Craniata</taxon>
        <taxon>Vertebrata</taxon>
        <taxon>Euteleostomi</taxon>
        <taxon>Mammalia</taxon>
        <taxon>Eutheria</taxon>
        <taxon>Euarchontoglires</taxon>
        <taxon>Glires</taxon>
        <taxon>Rodentia</taxon>
        <taxon>Sciuromorpha</taxon>
        <taxon>Sciuridae</taxon>
        <taxon>Sciurinae</taxon>
        <taxon>Sciurini</taxon>
        <taxon>Sciurus</taxon>
    </lineage>
</organism>
<dbReference type="InterPro" id="IPR006357">
    <property type="entry name" value="HAD-SF_hydro_IIA"/>
</dbReference>
<evidence type="ECO:0000313" key="23">
    <source>
        <dbReference type="Proteomes" id="UP001166674"/>
    </source>
</evidence>
<dbReference type="Pfam" id="PF13242">
    <property type="entry name" value="Hydrolase_like"/>
    <property type="match status" value="1"/>
</dbReference>
<keyword evidence="20" id="KW-1133">Transmembrane helix</keyword>
<comment type="catalytic activity">
    <reaction evidence="16">
        <text>sn-glycerol 1-phosphate + H2O = glycerol + phosphate</text>
        <dbReference type="Rhea" id="RHEA:46084"/>
        <dbReference type="ChEBI" id="CHEBI:15377"/>
        <dbReference type="ChEBI" id="CHEBI:17754"/>
        <dbReference type="ChEBI" id="CHEBI:43474"/>
        <dbReference type="ChEBI" id="CHEBI:57685"/>
        <dbReference type="EC" id="3.1.3.21"/>
    </reaction>
</comment>
<dbReference type="GO" id="GO:0006114">
    <property type="term" value="P:glycerol biosynthetic process"/>
    <property type="evidence" value="ECO:0007669"/>
    <property type="project" value="UniProtKB-ARBA"/>
</dbReference>
<dbReference type="GO" id="GO:0004725">
    <property type="term" value="F:protein tyrosine phosphatase activity"/>
    <property type="evidence" value="ECO:0007669"/>
    <property type="project" value="UniProtKB-EC"/>
</dbReference>
<dbReference type="NCBIfam" id="TIGR01452">
    <property type="entry name" value="PGP_euk"/>
    <property type="match status" value="1"/>
</dbReference>
<comment type="similarity">
    <text evidence="2">Belongs to the HAD-like hydrolase superfamily. CbbY/CbbZ/Gph/YieH family.</text>
</comment>
<gene>
    <name evidence="22" type="ORF">SUZIE_154195</name>
</gene>
<evidence type="ECO:0000256" key="14">
    <source>
        <dbReference type="ARBA" id="ARBA00042942"/>
    </source>
</evidence>
<dbReference type="FunFam" id="3.40.50.1000:FF:000123">
    <property type="entry name" value="glycerol-3-phosphate phosphatase"/>
    <property type="match status" value="1"/>
</dbReference>
<dbReference type="GO" id="GO:0005737">
    <property type="term" value="C:cytoplasm"/>
    <property type="evidence" value="ECO:0007669"/>
    <property type="project" value="TreeGrafter"/>
</dbReference>
<keyword evidence="9" id="KW-1015">Disulfide bond</keyword>
<dbReference type="Pfam" id="PF13344">
    <property type="entry name" value="Hydrolase_6"/>
    <property type="match status" value="1"/>
</dbReference>
<dbReference type="GO" id="GO:0006650">
    <property type="term" value="P:glycerophospholipid metabolic process"/>
    <property type="evidence" value="ECO:0007669"/>
    <property type="project" value="UniProtKB-ARBA"/>
</dbReference>
<accession>A0AA41SZX0</accession>
<evidence type="ECO:0000256" key="5">
    <source>
        <dbReference type="ARBA" id="ARBA00022723"/>
    </source>
</evidence>
<evidence type="ECO:0000256" key="8">
    <source>
        <dbReference type="ARBA" id="ARBA00022912"/>
    </source>
</evidence>
<feature type="transmembrane region" description="Helical" evidence="20">
    <location>
        <begin position="432"/>
        <end position="459"/>
    </location>
</feature>
<dbReference type="Proteomes" id="UP001166674">
    <property type="component" value="Unassembled WGS sequence"/>
</dbReference>
<feature type="domain" description="BRICHOS" evidence="21">
    <location>
        <begin position="502"/>
        <end position="597"/>
    </location>
</feature>
<comment type="subunit">
    <text evidence="3">Homodimer.</text>
</comment>
<dbReference type="InterPro" id="IPR036412">
    <property type="entry name" value="HAD-like_sf"/>
</dbReference>
<evidence type="ECO:0000259" key="21">
    <source>
        <dbReference type="PROSITE" id="PS50869"/>
    </source>
</evidence>
<evidence type="ECO:0000256" key="12">
    <source>
        <dbReference type="ARBA" id="ARBA00039737"/>
    </source>
</evidence>
<keyword evidence="10" id="KW-0119">Carbohydrate metabolism</keyword>
<evidence type="ECO:0000256" key="19">
    <source>
        <dbReference type="SAM" id="MobiDB-lite"/>
    </source>
</evidence>
<comment type="function">
    <text evidence="18">Glycerol-3-phosphate phosphatase hydrolyzing glycerol-3-phosphate into glycerol. Thereby, regulates the cellular levels of glycerol-3-phosphate a metabolic intermediate of glucose, lipid and energy metabolism. Was also shown to have a 2-phosphoglycolate phosphatase activity and a tyrosine-protein phosphatase activity. However, their physiological relevance is unclear. In vitro, also has a phosphatase activity toward ADP, ATP, GDP and GTP.</text>
</comment>
<evidence type="ECO:0000256" key="9">
    <source>
        <dbReference type="ARBA" id="ARBA00023157"/>
    </source>
</evidence>
<dbReference type="Gene3D" id="3.40.50.1000">
    <property type="entry name" value="HAD superfamily/HAD-like"/>
    <property type="match status" value="2"/>
</dbReference>
<evidence type="ECO:0000256" key="6">
    <source>
        <dbReference type="ARBA" id="ARBA00022801"/>
    </source>
</evidence>